<feature type="compositionally biased region" description="Polar residues" evidence="12">
    <location>
        <begin position="396"/>
        <end position="407"/>
    </location>
</feature>
<dbReference type="InterPro" id="IPR027417">
    <property type="entry name" value="P-loop_NTPase"/>
</dbReference>
<dbReference type="SUPFAM" id="SSF48019">
    <property type="entry name" value="post-AAA+ oligomerization domain-like"/>
    <property type="match status" value="1"/>
</dbReference>
<comment type="similarity">
    <text evidence="1 11">Belongs to the DnaX/STICHEL family.</text>
</comment>
<dbReference type="HOGENOM" id="CLU_006229_0_3_0"/>
<dbReference type="AlphaFoldDB" id="B2KES0"/>
<evidence type="ECO:0000256" key="9">
    <source>
        <dbReference type="ARBA" id="ARBA00022932"/>
    </source>
</evidence>
<evidence type="ECO:0000256" key="5">
    <source>
        <dbReference type="ARBA" id="ARBA00022723"/>
    </source>
</evidence>
<reference evidence="14 15" key="1">
    <citation type="journal article" date="2009" name="Appl. Environ. Microbiol.">
        <title>Genomic analysis of 'Elusimicrobium minutum,' the first cultivated representative of the phylum 'Elusimicrobia' (formerly termite group 1).</title>
        <authorList>
            <person name="Herlemann D.P.R."/>
            <person name="Geissinger O."/>
            <person name="Ikeda-Ohtsubo W."/>
            <person name="Kunin V."/>
            <person name="Sun H."/>
            <person name="Lapidus A."/>
            <person name="Hugenholtz P."/>
            <person name="Brune A."/>
        </authorList>
    </citation>
    <scope>NUCLEOTIDE SEQUENCE [LARGE SCALE GENOMIC DNA]</scope>
    <source>
        <strain evidence="14 15">Pei191</strain>
    </source>
</reference>
<dbReference type="FunFam" id="3.40.50.300:FF:000014">
    <property type="entry name" value="DNA polymerase III subunit gamma/tau"/>
    <property type="match status" value="1"/>
</dbReference>
<evidence type="ECO:0000313" key="15">
    <source>
        <dbReference type="Proteomes" id="UP000001029"/>
    </source>
</evidence>
<dbReference type="GO" id="GO:0003887">
    <property type="term" value="F:DNA-directed DNA polymerase activity"/>
    <property type="evidence" value="ECO:0007669"/>
    <property type="project" value="UniProtKB-KW"/>
</dbReference>
<proteinExistence type="inferred from homology"/>
<dbReference type="SUPFAM" id="SSF52540">
    <property type="entry name" value="P-loop containing nucleoside triphosphate hydrolases"/>
    <property type="match status" value="1"/>
</dbReference>
<dbReference type="Gene3D" id="1.10.8.60">
    <property type="match status" value="1"/>
</dbReference>
<dbReference type="Gene3D" id="3.40.50.300">
    <property type="entry name" value="P-loop containing nucleotide triphosphate hydrolases"/>
    <property type="match status" value="1"/>
</dbReference>
<comment type="catalytic activity">
    <reaction evidence="10 11">
        <text>DNA(n) + a 2'-deoxyribonucleoside 5'-triphosphate = DNA(n+1) + diphosphate</text>
        <dbReference type="Rhea" id="RHEA:22508"/>
        <dbReference type="Rhea" id="RHEA-COMP:17339"/>
        <dbReference type="Rhea" id="RHEA-COMP:17340"/>
        <dbReference type="ChEBI" id="CHEBI:33019"/>
        <dbReference type="ChEBI" id="CHEBI:61560"/>
        <dbReference type="ChEBI" id="CHEBI:173112"/>
        <dbReference type="EC" id="2.7.7.7"/>
    </reaction>
</comment>
<dbReference type="SMART" id="SM00382">
    <property type="entry name" value="AAA"/>
    <property type="match status" value="1"/>
</dbReference>
<gene>
    <name evidence="11" type="primary">dnaX</name>
    <name evidence="14" type="ordered locus">Emin_1468</name>
</gene>
<evidence type="ECO:0000313" key="14">
    <source>
        <dbReference type="EMBL" id="ACC99016.1"/>
    </source>
</evidence>
<dbReference type="InterPro" id="IPR003593">
    <property type="entry name" value="AAA+_ATPase"/>
</dbReference>
<evidence type="ECO:0000256" key="4">
    <source>
        <dbReference type="ARBA" id="ARBA00022705"/>
    </source>
</evidence>
<dbReference type="NCBIfam" id="TIGR02397">
    <property type="entry name" value="dnaX_nterm"/>
    <property type="match status" value="1"/>
</dbReference>
<evidence type="ECO:0000256" key="8">
    <source>
        <dbReference type="ARBA" id="ARBA00022840"/>
    </source>
</evidence>
<evidence type="ECO:0000259" key="13">
    <source>
        <dbReference type="SMART" id="SM00382"/>
    </source>
</evidence>
<feature type="domain" description="AAA+ ATPase" evidence="13">
    <location>
        <begin position="45"/>
        <end position="197"/>
    </location>
</feature>
<dbReference type="InterPro" id="IPR050238">
    <property type="entry name" value="DNA_Rep/Repair_Clamp_Loader"/>
</dbReference>
<evidence type="ECO:0000256" key="6">
    <source>
        <dbReference type="ARBA" id="ARBA00022741"/>
    </source>
</evidence>
<dbReference type="PANTHER" id="PTHR11669">
    <property type="entry name" value="REPLICATION FACTOR C / DNA POLYMERASE III GAMMA-TAU SUBUNIT"/>
    <property type="match status" value="1"/>
</dbReference>
<comment type="subunit">
    <text evidence="11">DNA polymerase III contains a core (composed of alpha, epsilon and theta chains) that associates with a tau subunit. This core dimerizes to form the POLIII' complex. PolIII' associates with the gamma complex (composed of gamma, delta, delta', psi and chi chains) and with the beta chain to form the complete DNA polymerase III complex.</text>
</comment>
<keyword evidence="15" id="KW-1185">Reference proteome</keyword>
<dbReference type="KEGG" id="emi:Emin_1468"/>
<dbReference type="Pfam" id="PF13177">
    <property type="entry name" value="DNA_pol3_delta2"/>
    <property type="match status" value="1"/>
</dbReference>
<keyword evidence="4 11" id="KW-0235">DNA replication</keyword>
<keyword evidence="8 11" id="KW-0067">ATP-binding</keyword>
<protein>
    <recommendedName>
        <fullName evidence="11">DNA polymerase III subunit gamma/tau</fullName>
        <ecNumber evidence="11">2.7.7.7</ecNumber>
    </recommendedName>
</protein>
<dbReference type="InterPro" id="IPR008921">
    <property type="entry name" value="DNA_pol3_clamp-load_cplx_C"/>
</dbReference>
<keyword evidence="5" id="KW-0479">Metal-binding</keyword>
<dbReference type="CDD" id="cd18137">
    <property type="entry name" value="HLD_clamp_pol_III_gamma_tau"/>
    <property type="match status" value="1"/>
</dbReference>
<dbReference type="EC" id="2.7.7.7" evidence="11"/>
<evidence type="ECO:0000256" key="10">
    <source>
        <dbReference type="ARBA" id="ARBA00049244"/>
    </source>
</evidence>
<comment type="function">
    <text evidence="11">DNA polymerase III is a complex, multichain enzyme responsible for most of the replicative synthesis in bacteria. This DNA polymerase also exhibits 3' to 5' exonuclease activity.</text>
</comment>
<evidence type="ECO:0000256" key="2">
    <source>
        <dbReference type="ARBA" id="ARBA00022679"/>
    </source>
</evidence>
<dbReference type="STRING" id="445932.Emin_1468"/>
<feature type="region of interest" description="Disordered" evidence="12">
    <location>
        <begin position="384"/>
        <end position="407"/>
    </location>
</feature>
<organism evidence="14 15">
    <name type="scientific">Elusimicrobium minutum (strain Pei191)</name>
    <dbReference type="NCBI Taxonomy" id="445932"/>
    <lineage>
        <taxon>Bacteria</taxon>
        <taxon>Pseudomonadati</taxon>
        <taxon>Elusimicrobiota</taxon>
        <taxon>Elusimicrobia</taxon>
        <taxon>Elusimicrobiales</taxon>
        <taxon>Elusimicrobiaceae</taxon>
        <taxon>Elusimicrobium</taxon>
    </lineage>
</organism>
<dbReference type="PANTHER" id="PTHR11669:SF0">
    <property type="entry name" value="PROTEIN STICHEL-LIKE 2"/>
    <property type="match status" value="1"/>
</dbReference>
<name>B2KES0_ELUMP</name>
<dbReference type="InterPro" id="IPR022754">
    <property type="entry name" value="DNA_pol_III_gamma-3"/>
</dbReference>
<dbReference type="GO" id="GO:0006261">
    <property type="term" value="P:DNA-templated DNA replication"/>
    <property type="evidence" value="ECO:0007669"/>
    <property type="project" value="TreeGrafter"/>
</dbReference>
<dbReference type="Pfam" id="PF22608">
    <property type="entry name" value="DNAX_ATPase_lid"/>
    <property type="match status" value="1"/>
</dbReference>
<dbReference type="EMBL" id="CP001055">
    <property type="protein sequence ID" value="ACC99016.1"/>
    <property type="molecule type" value="Genomic_DNA"/>
</dbReference>
<dbReference type="OrthoDB" id="9810148at2"/>
<keyword evidence="2 11" id="KW-0808">Transferase</keyword>
<keyword evidence="7" id="KW-0862">Zinc</keyword>
<evidence type="ECO:0000256" key="12">
    <source>
        <dbReference type="SAM" id="MobiDB-lite"/>
    </source>
</evidence>
<dbReference type="GO" id="GO:0009360">
    <property type="term" value="C:DNA polymerase III complex"/>
    <property type="evidence" value="ECO:0007669"/>
    <property type="project" value="InterPro"/>
</dbReference>
<evidence type="ECO:0000256" key="7">
    <source>
        <dbReference type="ARBA" id="ARBA00022833"/>
    </source>
</evidence>
<dbReference type="InterPro" id="IPR045085">
    <property type="entry name" value="HLD_clamp_pol_III_gamma_tau"/>
</dbReference>
<dbReference type="CDD" id="cd00009">
    <property type="entry name" value="AAA"/>
    <property type="match status" value="1"/>
</dbReference>
<evidence type="ECO:0000256" key="11">
    <source>
        <dbReference type="RuleBase" id="RU364063"/>
    </source>
</evidence>
<evidence type="ECO:0000256" key="3">
    <source>
        <dbReference type="ARBA" id="ARBA00022695"/>
    </source>
</evidence>
<dbReference type="InterPro" id="IPR012763">
    <property type="entry name" value="DNA_pol_III_sug/sutau_N"/>
</dbReference>
<dbReference type="NCBIfam" id="NF004046">
    <property type="entry name" value="PRK05563.1"/>
    <property type="match status" value="1"/>
</dbReference>
<dbReference type="GO" id="GO:0003677">
    <property type="term" value="F:DNA binding"/>
    <property type="evidence" value="ECO:0007669"/>
    <property type="project" value="InterPro"/>
</dbReference>
<dbReference type="Pfam" id="PF12169">
    <property type="entry name" value="DNA_pol3_gamma3"/>
    <property type="match status" value="1"/>
</dbReference>
<keyword evidence="3 11" id="KW-0548">Nucleotidyltransferase</keyword>
<keyword evidence="9 11" id="KW-0239">DNA-directed DNA polymerase</keyword>
<dbReference type="GO" id="GO:0005524">
    <property type="term" value="F:ATP binding"/>
    <property type="evidence" value="ECO:0007669"/>
    <property type="project" value="UniProtKB-KW"/>
</dbReference>
<keyword evidence="6 11" id="KW-0547">Nucleotide-binding</keyword>
<dbReference type="GO" id="GO:0046872">
    <property type="term" value="F:metal ion binding"/>
    <property type="evidence" value="ECO:0007669"/>
    <property type="project" value="UniProtKB-KW"/>
</dbReference>
<dbReference type="RefSeq" id="WP_012415631.1">
    <property type="nucleotide sequence ID" value="NC_010644.1"/>
</dbReference>
<dbReference type="FunFam" id="1.10.8.60:FF:000013">
    <property type="entry name" value="DNA polymerase III subunit gamma/tau"/>
    <property type="match status" value="1"/>
</dbReference>
<evidence type="ECO:0000256" key="1">
    <source>
        <dbReference type="ARBA" id="ARBA00006360"/>
    </source>
</evidence>
<accession>B2KES0</accession>
<dbReference type="Proteomes" id="UP000001029">
    <property type="component" value="Chromosome"/>
</dbReference>
<sequence length="627" mass="69284">MDMFGQEKDRYISLSNKYRPQTFEDVVGQETISKTLTNAIKLGRVGHAYLFYGPRGCGKTTSARIFAKALNCTGNGNKPAASPCGKCPQCIEIANGSDMDVLELDAASNTQVDKIREAIIDTVALAATRDRFKIFILDEVHMLSDSSFNALLKTIEEPPAHVVFILATTEKHKVPATISSRCQTFRFRPITQEDISAHLTALAQKENINIEPKAVQIIASQAGGALRDALTILDRAIAYSDGSITEELVIDMLGLMPEDILKAAVKAVLKKNYNEMHTVFETIQMEGFDPLSFLRDLKNALGDLFYLSIGHGHEPFSGAAELAKKTSPSYIAGLTRKINKVIDETKFADSPLITAEVGIFTVMDSCIDLDAFIKRLEKLESALSGNSPTEEEKKNLNSFNPSQTKDNNIEITQKPVTAKITVENIGQEAPKKAPKVVHAKIADIPLPAKKSTTAQPENADFQKFKLSFKDNFFIFDALKNCSYEIEGDTWSLSFNKANSFYATALEVKIAELEEKSQELFAKKINFIFSAEMETKPAPAKPASVKEKRIPFAPIEGNAEPTFKSPFKPKTQQSPVKTIEAPAKPVIYNEEPFVKKDFSAEFESVKTDREIPDYVKSFLGIIPGEVIK</sequence>